<name>A0A7Y9EP62_9ACTN</name>
<evidence type="ECO:0000313" key="2">
    <source>
        <dbReference type="EMBL" id="NYD51378.1"/>
    </source>
</evidence>
<protein>
    <submittedName>
        <fullName evidence="2">Uncharacterized protein</fullName>
    </submittedName>
</protein>
<sequence length="161" mass="16798">MPVSVADIARPSRSSWAVPPSGAEAAGAAVGAQRVPGAERPAEQHDPGGGRGQRPHGAVPPLPADPVPDQVGDRRRFGRRGHRLHRVGDRADAVQGLGEPAQRAELLVAGEARSQVRLERAAVGLLQQAEGVGADVDVRHVRRSHGVTPLSSRATRSARSA</sequence>
<feature type="compositionally biased region" description="Low complexity" evidence="1">
    <location>
        <begin position="17"/>
        <end position="38"/>
    </location>
</feature>
<accession>A0A7Y9EP62</accession>
<evidence type="ECO:0000313" key="3">
    <source>
        <dbReference type="Proteomes" id="UP000529783"/>
    </source>
</evidence>
<feature type="region of interest" description="Disordered" evidence="1">
    <location>
        <begin position="1"/>
        <end position="96"/>
    </location>
</feature>
<feature type="compositionally biased region" description="Basic residues" evidence="1">
    <location>
        <begin position="76"/>
        <end position="85"/>
    </location>
</feature>
<reference evidence="2 3" key="1">
    <citation type="submission" date="2020-07" db="EMBL/GenBank/DDBJ databases">
        <title>Sequencing the genomes of 1000 actinobacteria strains.</title>
        <authorList>
            <person name="Klenk H.-P."/>
        </authorList>
    </citation>
    <scope>NUCLEOTIDE SEQUENCE [LARGE SCALE GENOMIC DNA]</scope>
    <source>
        <strain evidence="2 3">DSM 40398</strain>
    </source>
</reference>
<gene>
    <name evidence="2" type="ORF">BJY14_007361</name>
</gene>
<comment type="caution">
    <text evidence="2">The sequence shown here is derived from an EMBL/GenBank/DDBJ whole genome shotgun (WGS) entry which is preliminary data.</text>
</comment>
<dbReference type="AlphaFoldDB" id="A0A7Y9EP62"/>
<organism evidence="2 3">
    <name type="scientific">Actinomadura luteofluorescens</name>
    <dbReference type="NCBI Taxonomy" id="46163"/>
    <lineage>
        <taxon>Bacteria</taxon>
        <taxon>Bacillati</taxon>
        <taxon>Actinomycetota</taxon>
        <taxon>Actinomycetes</taxon>
        <taxon>Streptosporangiales</taxon>
        <taxon>Thermomonosporaceae</taxon>
        <taxon>Actinomadura</taxon>
    </lineage>
</organism>
<keyword evidence="3" id="KW-1185">Reference proteome</keyword>
<dbReference type="Proteomes" id="UP000529783">
    <property type="component" value="Unassembled WGS sequence"/>
</dbReference>
<evidence type="ECO:0000256" key="1">
    <source>
        <dbReference type="SAM" id="MobiDB-lite"/>
    </source>
</evidence>
<proteinExistence type="predicted"/>
<dbReference type="EMBL" id="JACCBA010000001">
    <property type="protein sequence ID" value="NYD51378.1"/>
    <property type="molecule type" value="Genomic_DNA"/>
</dbReference>